<organism evidence="2 3">
    <name type="scientific">Polystyrenella longa</name>
    <dbReference type="NCBI Taxonomy" id="2528007"/>
    <lineage>
        <taxon>Bacteria</taxon>
        <taxon>Pseudomonadati</taxon>
        <taxon>Planctomycetota</taxon>
        <taxon>Planctomycetia</taxon>
        <taxon>Planctomycetales</taxon>
        <taxon>Planctomycetaceae</taxon>
        <taxon>Polystyrenella</taxon>
    </lineage>
</organism>
<dbReference type="SUPFAM" id="SSF52242">
    <property type="entry name" value="Cobalamin (vitamin B12)-binding domain"/>
    <property type="match status" value="1"/>
</dbReference>
<dbReference type="Gene3D" id="3.40.50.280">
    <property type="entry name" value="Cobalamin-binding domain"/>
    <property type="match status" value="1"/>
</dbReference>
<feature type="domain" description="B12-binding" evidence="1">
    <location>
        <begin position="164"/>
        <end position="307"/>
    </location>
</feature>
<evidence type="ECO:0000313" key="2">
    <source>
        <dbReference type="EMBL" id="QDU79615.1"/>
    </source>
</evidence>
<sequence length="307" mass="34951">MNLYFSTKEVATALGVSQSSIKRWCDAGDLEMVQTSGGHRRVSMTSLIQFLRQSQRLLVEPKRLGLPVVEPSMDINYEREREQFKQALIQSDEDAARAVVLRLYLRMERISVIGDELIAPVFTEIGNLWDCGDIQIYEERRCCEICSRILREIRSYQPILDENVPRAIGATPPGDVYSLPVGLVELVLREQGWQALSYGCEIPLRSMERVINEQKPRLAWLSVSFIQNRETFLNEYASLAATALNAGTIIVVGGQGLSPEMRRKMDYYMYGDTLRHFELFASLCYQSTKATSEASRQEMEAVIQSFL</sequence>
<dbReference type="AlphaFoldDB" id="A0A518CK63"/>
<dbReference type="InterPro" id="IPR006158">
    <property type="entry name" value="Cobalamin-bd"/>
</dbReference>
<dbReference type="Pfam" id="PF02310">
    <property type="entry name" value="B12-binding"/>
    <property type="match status" value="1"/>
</dbReference>
<dbReference type="Pfam" id="PF02607">
    <property type="entry name" value="B12-binding_2"/>
    <property type="match status" value="1"/>
</dbReference>
<dbReference type="GO" id="GO:0003677">
    <property type="term" value="F:DNA binding"/>
    <property type="evidence" value="ECO:0007669"/>
    <property type="project" value="InterPro"/>
</dbReference>
<evidence type="ECO:0000313" key="3">
    <source>
        <dbReference type="Proteomes" id="UP000317178"/>
    </source>
</evidence>
<reference evidence="2 3" key="1">
    <citation type="submission" date="2019-02" db="EMBL/GenBank/DDBJ databases">
        <title>Deep-cultivation of Planctomycetes and their phenomic and genomic characterization uncovers novel biology.</title>
        <authorList>
            <person name="Wiegand S."/>
            <person name="Jogler M."/>
            <person name="Boedeker C."/>
            <person name="Pinto D."/>
            <person name="Vollmers J."/>
            <person name="Rivas-Marin E."/>
            <person name="Kohn T."/>
            <person name="Peeters S.H."/>
            <person name="Heuer A."/>
            <person name="Rast P."/>
            <person name="Oberbeckmann S."/>
            <person name="Bunk B."/>
            <person name="Jeske O."/>
            <person name="Meyerdierks A."/>
            <person name="Storesund J.E."/>
            <person name="Kallscheuer N."/>
            <person name="Luecker S."/>
            <person name="Lage O.M."/>
            <person name="Pohl T."/>
            <person name="Merkel B.J."/>
            <person name="Hornburger P."/>
            <person name="Mueller R.-W."/>
            <person name="Bruemmer F."/>
            <person name="Labrenz M."/>
            <person name="Spormann A.M."/>
            <person name="Op den Camp H."/>
            <person name="Overmann J."/>
            <person name="Amann R."/>
            <person name="Jetten M.S.M."/>
            <person name="Mascher T."/>
            <person name="Medema M.H."/>
            <person name="Devos D.P."/>
            <person name="Kaster A.-K."/>
            <person name="Ovreas L."/>
            <person name="Rohde M."/>
            <person name="Galperin M.Y."/>
            <person name="Jogler C."/>
        </authorList>
    </citation>
    <scope>NUCLEOTIDE SEQUENCE [LARGE SCALE GENOMIC DNA]</scope>
    <source>
        <strain evidence="2 3">Pla110</strain>
    </source>
</reference>
<dbReference type="NCBIfam" id="TIGR01764">
    <property type="entry name" value="excise"/>
    <property type="match status" value="1"/>
</dbReference>
<proteinExistence type="predicted"/>
<dbReference type="InterPro" id="IPR010093">
    <property type="entry name" value="SinI_DNA-bd"/>
</dbReference>
<dbReference type="GO" id="GO:0046872">
    <property type="term" value="F:metal ion binding"/>
    <property type="evidence" value="ECO:0007669"/>
    <property type="project" value="InterPro"/>
</dbReference>
<dbReference type="Gene3D" id="1.10.1240.10">
    <property type="entry name" value="Methionine synthase domain"/>
    <property type="match status" value="1"/>
</dbReference>
<gene>
    <name evidence="2" type="ORF">Pla110_13260</name>
</gene>
<dbReference type="OrthoDB" id="264258at2"/>
<dbReference type="InterPro" id="IPR009061">
    <property type="entry name" value="DNA-bd_dom_put_sf"/>
</dbReference>
<dbReference type="GO" id="GO:0031419">
    <property type="term" value="F:cobalamin binding"/>
    <property type="evidence" value="ECO:0007669"/>
    <property type="project" value="InterPro"/>
</dbReference>
<dbReference type="PROSITE" id="PS51332">
    <property type="entry name" value="B12_BINDING"/>
    <property type="match status" value="1"/>
</dbReference>
<dbReference type="KEGG" id="plon:Pla110_13260"/>
<dbReference type="Pfam" id="PF12728">
    <property type="entry name" value="HTH_17"/>
    <property type="match status" value="1"/>
</dbReference>
<dbReference type="InterPro" id="IPR003759">
    <property type="entry name" value="Cbl-bd_cap"/>
</dbReference>
<dbReference type="InterPro" id="IPR041657">
    <property type="entry name" value="HTH_17"/>
</dbReference>
<dbReference type="Proteomes" id="UP000317178">
    <property type="component" value="Chromosome"/>
</dbReference>
<dbReference type="Gene3D" id="1.10.1660.10">
    <property type="match status" value="1"/>
</dbReference>
<name>A0A518CK63_9PLAN</name>
<evidence type="ECO:0000259" key="1">
    <source>
        <dbReference type="PROSITE" id="PS51332"/>
    </source>
</evidence>
<dbReference type="InterPro" id="IPR036594">
    <property type="entry name" value="Meth_synthase_dom"/>
</dbReference>
<dbReference type="SUPFAM" id="SSF46955">
    <property type="entry name" value="Putative DNA-binding domain"/>
    <property type="match status" value="1"/>
</dbReference>
<keyword evidence="3" id="KW-1185">Reference proteome</keyword>
<accession>A0A518CK63</accession>
<protein>
    <submittedName>
        <fullName evidence="2">B12 binding domain protein</fullName>
    </submittedName>
</protein>
<dbReference type="InterPro" id="IPR036724">
    <property type="entry name" value="Cobalamin-bd_sf"/>
</dbReference>
<dbReference type="RefSeq" id="WP_144994363.1">
    <property type="nucleotide sequence ID" value="NZ_CP036281.1"/>
</dbReference>
<dbReference type="EMBL" id="CP036281">
    <property type="protein sequence ID" value="QDU79615.1"/>
    <property type="molecule type" value="Genomic_DNA"/>
</dbReference>